<sequence>NLIRQEALGNPADGARNGNATRATPTDPTPCSAMAKTPVQRTGIFVGENRGHITAVRELKPRPATRRVAGARNKFVRSLIREVVGFAPYERRIMELLKNSKEKRARKLAKKRLGTLVRAKTKIEELSNVIAESRRHH</sequence>
<dbReference type="Pfam" id="PF01158">
    <property type="entry name" value="Ribosomal_L36e"/>
    <property type="match status" value="1"/>
</dbReference>
<protein>
    <recommendedName>
        <fullName evidence="4">60S ribosomal protein L36</fullName>
    </recommendedName>
</protein>
<evidence type="ECO:0000313" key="7">
    <source>
        <dbReference type="Proteomes" id="UP000673691"/>
    </source>
</evidence>
<dbReference type="GO" id="GO:0005840">
    <property type="term" value="C:ribosome"/>
    <property type="evidence" value="ECO:0007669"/>
    <property type="project" value="UniProtKB-KW"/>
</dbReference>
<evidence type="ECO:0000313" key="6">
    <source>
        <dbReference type="EMBL" id="KAG5455761.1"/>
    </source>
</evidence>
<keyword evidence="2 4" id="KW-0689">Ribosomal protein</keyword>
<evidence type="ECO:0000256" key="1">
    <source>
        <dbReference type="ARBA" id="ARBA00006509"/>
    </source>
</evidence>
<gene>
    <name evidence="6" type="ORF">BJ554DRAFT_4713</name>
</gene>
<evidence type="ECO:0000256" key="3">
    <source>
        <dbReference type="ARBA" id="ARBA00023274"/>
    </source>
</evidence>
<dbReference type="OrthoDB" id="9616667at2759"/>
<evidence type="ECO:0000256" key="4">
    <source>
        <dbReference type="RuleBase" id="RU000665"/>
    </source>
</evidence>
<dbReference type="GO" id="GO:0003735">
    <property type="term" value="F:structural constituent of ribosome"/>
    <property type="evidence" value="ECO:0007669"/>
    <property type="project" value="InterPro"/>
</dbReference>
<dbReference type="PANTHER" id="PTHR10114">
    <property type="entry name" value="60S RIBOSOMAL PROTEIN L36"/>
    <property type="match status" value="1"/>
</dbReference>
<dbReference type="AlphaFoldDB" id="A0A8H7ZME3"/>
<feature type="non-terminal residue" evidence="6">
    <location>
        <position position="1"/>
    </location>
</feature>
<proteinExistence type="inferred from homology"/>
<accession>A0A8H7ZME3</accession>
<comment type="caution">
    <text evidence="6">The sequence shown here is derived from an EMBL/GenBank/DDBJ whole genome shotgun (WGS) entry which is preliminary data.</text>
</comment>
<dbReference type="GO" id="GO:0006412">
    <property type="term" value="P:translation"/>
    <property type="evidence" value="ECO:0007669"/>
    <property type="project" value="InterPro"/>
</dbReference>
<dbReference type="FunFam" id="1.10.10.1760:FF:000001">
    <property type="entry name" value="60S ribosomal protein L36"/>
    <property type="match status" value="1"/>
</dbReference>
<dbReference type="EMBL" id="JAEFCI010012840">
    <property type="protein sequence ID" value="KAG5455761.1"/>
    <property type="molecule type" value="Genomic_DNA"/>
</dbReference>
<evidence type="ECO:0000256" key="2">
    <source>
        <dbReference type="ARBA" id="ARBA00022980"/>
    </source>
</evidence>
<dbReference type="GO" id="GO:1990904">
    <property type="term" value="C:ribonucleoprotein complex"/>
    <property type="evidence" value="ECO:0007669"/>
    <property type="project" value="UniProtKB-KW"/>
</dbReference>
<keyword evidence="3 4" id="KW-0687">Ribonucleoprotein</keyword>
<dbReference type="InterPro" id="IPR000509">
    <property type="entry name" value="Ribosomal_eL36"/>
</dbReference>
<organism evidence="6 7">
    <name type="scientific">Olpidium bornovanus</name>
    <dbReference type="NCBI Taxonomy" id="278681"/>
    <lineage>
        <taxon>Eukaryota</taxon>
        <taxon>Fungi</taxon>
        <taxon>Fungi incertae sedis</taxon>
        <taxon>Olpidiomycota</taxon>
        <taxon>Olpidiomycotina</taxon>
        <taxon>Olpidiomycetes</taxon>
        <taxon>Olpidiales</taxon>
        <taxon>Olpidiaceae</taxon>
        <taxon>Olpidium</taxon>
    </lineage>
</organism>
<evidence type="ECO:0000256" key="5">
    <source>
        <dbReference type="SAM" id="MobiDB-lite"/>
    </source>
</evidence>
<dbReference type="Proteomes" id="UP000673691">
    <property type="component" value="Unassembled WGS sequence"/>
</dbReference>
<dbReference type="InterPro" id="IPR038097">
    <property type="entry name" value="Ribosomal_eL36_sf"/>
</dbReference>
<comment type="similarity">
    <text evidence="1 4">Belongs to the eukaryotic ribosomal protein eL36 family.</text>
</comment>
<keyword evidence="7" id="KW-1185">Reference proteome</keyword>
<feature type="region of interest" description="Disordered" evidence="5">
    <location>
        <begin position="1"/>
        <end position="38"/>
    </location>
</feature>
<dbReference type="PROSITE" id="PS01190">
    <property type="entry name" value="RIBOSOMAL_L36E"/>
    <property type="match status" value="1"/>
</dbReference>
<dbReference type="Gene3D" id="1.10.10.1760">
    <property type="entry name" value="60S ribosomal protein L36"/>
    <property type="match status" value="1"/>
</dbReference>
<name>A0A8H7ZME3_9FUNG</name>
<reference evidence="6 7" key="1">
    <citation type="journal article" name="Sci. Rep.">
        <title>Genome-scale phylogenetic analyses confirm Olpidium as the closest living zoosporic fungus to the non-flagellated, terrestrial fungi.</title>
        <authorList>
            <person name="Chang Y."/>
            <person name="Rochon D."/>
            <person name="Sekimoto S."/>
            <person name="Wang Y."/>
            <person name="Chovatia M."/>
            <person name="Sandor L."/>
            <person name="Salamov A."/>
            <person name="Grigoriev I.V."/>
            <person name="Stajich J.E."/>
            <person name="Spatafora J.W."/>
        </authorList>
    </citation>
    <scope>NUCLEOTIDE SEQUENCE [LARGE SCALE GENOMIC DNA]</scope>
    <source>
        <strain evidence="6">S191</strain>
    </source>
</reference>